<accession>A0A8S1NJG2</accession>
<feature type="signal peptide" evidence="1">
    <location>
        <begin position="1"/>
        <end position="19"/>
    </location>
</feature>
<keyword evidence="1" id="KW-0732">Signal</keyword>
<comment type="caution">
    <text evidence="2">The sequence shown here is derived from an EMBL/GenBank/DDBJ whole genome shotgun (WGS) entry which is preliminary data.</text>
</comment>
<dbReference type="EMBL" id="CAJJDM010000088">
    <property type="protein sequence ID" value="CAD8090321.1"/>
    <property type="molecule type" value="Genomic_DNA"/>
</dbReference>
<dbReference type="Proteomes" id="UP000688137">
    <property type="component" value="Unassembled WGS sequence"/>
</dbReference>
<reference evidence="2" key="1">
    <citation type="submission" date="2021-01" db="EMBL/GenBank/DDBJ databases">
        <authorList>
            <consortium name="Genoscope - CEA"/>
            <person name="William W."/>
        </authorList>
    </citation>
    <scope>NUCLEOTIDE SEQUENCE</scope>
</reference>
<name>A0A8S1NJG2_PARPR</name>
<sequence>MNIKLIFIFLVLLAQGAFGVVTKVTECQAKCDKQVNGCIYSCAQTQLRQSLVTQERCQKLCAGVNKECKNKKCYLDP</sequence>
<evidence type="ECO:0000256" key="1">
    <source>
        <dbReference type="SAM" id="SignalP"/>
    </source>
</evidence>
<organism evidence="2 3">
    <name type="scientific">Paramecium primaurelia</name>
    <dbReference type="NCBI Taxonomy" id="5886"/>
    <lineage>
        <taxon>Eukaryota</taxon>
        <taxon>Sar</taxon>
        <taxon>Alveolata</taxon>
        <taxon>Ciliophora</taxon>
        <taxon>Intramacronucleata</taxon>
        <taxon>Oligohymenophorea</taxon>
        <taxon>Peniculida</taxon>
        <taxon>Parameciidae</taxon>
        <taxon>Paramecium</taxon>
    </lineage>
</organism>
<proteinExistence type="predicted"/>
<evidence type="ECO:0000313" key="2">
    <source>
        <dbReference type="EMBL" id="CAD8090321.1"/>
    </source>
</evidence>
<keyword evidence="3" id="KW-1185">Reference proteome</keyword>
<gene>
    <name evidence="2" type="ORF">PPRIM_AZ9-3.1.T0850209</name>
</gene>
<feature type="chain" id="PRO_5035775077" evidence="1">
    <location>
        <begin position="20"/>
        <end position="77"/>
    </location>
</feature>
<evidence type="ECO:0000313" key="3">
    <source>
        <dbReference type="Proteomes" id="UP000688137"/>
    </source>
</evidence>
<dbReference type="AlphaFoldDB" id="A0A8S1NJG2"/>
<protein>
    <submittedName>
        <fullName evidence="2">Uncharacterized protein</fullName>
    </submittedName>
</protein>
<dbReference type="OMA" id="KKCYLDP"/>